<evidence type="ECO:0000313" key="2">
    <source>
        <dbReference type="EMBL" id="MCI38906.1"/>
    </source>
</evidence>
<dbReference type="AlphaFoldDB" id="A0A392RTK9"/>
<keyword evidence="1" id="KW-1133">Transmembrane helix</keyword>
<keyword evidence="1" id="KW-0812">Transmembrane</keyword>
<evidence type="ECO:0000313" key="3">
    <source>
        <dbReference type="Proteomes" id="UP000265520"/>
    </source>
</evidence>
<comment type="caution">
    <text evidence="2">The sequence shown here is derived from an EMBL/GenBank/DDBJ whole genome shotgun (WGS) entry which is preliminary data.</text>
</comment>
<dbReference type="EMBL" id="LXQA010261247">
    <property type="protein sequence ID" value="MCI38906.1"/>
    <property type="molecule type" value="Genomic_DNA"/>
</dbReference>
<keyword evidence="3" id="KW-1185">Reference proteome</keyword>
<accession>A0A392RTK9</accession>
<feature type="non-terminal residue" evidence="2">
    <location>
        <position position="1"/>
    </location>
</feature>
<proteinExistence type="predicted"/>
<reference evidence="2 3" key="1">
    <citation type="journal article" date="2018" name="Front. Plant Sci.">
        <title>Red Clover (Trifolium pratense) and Zigzag Clover (T. medium) - A Picture of Genomic Similarities and Differences.</title>
        <authorList>
            <person name="Dluhosova J."/>
            <person name="Istvanek J."/>
            <person name="Nedelnik J."/>
            <person name="Repkova J."/>
        </authorList>
    </citation>
    <scope>NUCLEOTIDE SEQUENCE [LARGE SCALE GENOMIC DNA]</scope>
    <source>
        <strain evidence="3">cv. 10/8</strain>
        <tissue evidence="2">Leaf</tissue>
    </source>
</reference>
<keyword evidence="1" id="KW-0472">Membrane</keyword>
<evidence type="ECO:0000256" key="1">
    <source>
        <dbReference type="SAM" id="Phobius"/>
    </source>
</evidence>
<name>A0A392RTK9_9FABA</name>
<sequence length="121" mass="13561">GSLRPADGVLPDQGGDYVPRELAGLRKLQAYVDSFVPVRCVDRAGNPIFDAKGNERMEKRVINTKELLGCKNIAEVKICLGTVRDYYPRPLTWVFICCLYFAIFLSSFPPSINLSLFVSCR</sequence>
<dbReference type="Proteomes" id="UP000265520">
    <property type="component" value="Unassembled WGS sequence"/>
</dbReference>
<organism evidence="2 3">
    <name type="scientific">Trifolium medium</name>
    <dbReference type="NCBI Taxonomy" id="97028"/>
    <lineage>
        <taxon>Eukaryota</taxon>
        <taxon>Viridiplantae</taxon>
        <taxon>Streptophyta</taxon>
        <taxon>Embryophyta</taxon>
        <taxon>Tracheophyta</taxon>
        <taxon>Spermatophyta</taxon>
        <taxon>Magnoliopsida</taxon>
        <taxon>eudicotyledons</taxon>
        <taxon>Gunneridae</taxon>
        <taxon>Pentapetalae</taxon>
        <taxon>rosids</taxon>
        <taxon>fabids</taxon>
        <taxon>Fabales</taxon>
        <taxon>Fabaceae</taxon>
        <taxon>Papilionoideae</taxon>
        <taxon>50 kb inversion clade</taxon>
        <taxon>NPAAA clade</taxon>
        <taxon>Hologalegina</taxon>
        <taxon>IRL clade</taxon>
        <taxon>Trifolieae</taxon>
        <taxon>Trifolium</taxon>
    </lineage>
</organism>
<protein>
    <submittedName>
        <fullName evidence="2">Uncharacterized protein</fullName>
    </submittedName>
</protein>
<feature type="transmembrane region" description="Helical" evidence="1">
    <location>
        <begin position="93"/>
        <end position="118"/>
    </location>
</feature>